<dbReference type="GO" id="GO:0042910">
    <property type="term" value="F:xenobiotic transmembrane transporter activity"/>
    <property type="evidence" value="ECO:0007669"/>
    <property type="project" value="TreeGrafter"/>
</dbReference>
<feature type="transmembrane region" description="Helical" evidence="9">
    <location>
        <begin position="1207"/>
        <end position="1230"/>
    </location>
</feature>
<dbReference type="RefSeq" id="WP_149114660.1">
    <property type="nucleotide sequence ID" value="NZ_CP042425.1"/>
</dbReference>
<evidence type="ECO:0000256" key="8">
    <source>
        <dbReference type="SAM" id="MobiDB-lite"/>
    </source>
</evidence>
<dbReference type="SUPFAM" id="SSF82714">
    <property type="entry name" value="Multidrug efflux transporter AcrB TolC docking domain, DN and DC subdomains"/>
    <property type="match status" value="2"/>
</dbReference>
<evidence type="ECO:0000313" key="10">
    <source>
        <dbReference type="EMBL" id="QEL20352.1"/>
    </source>
</evidence>
<dbReference type="Proteomes" id="UP000324974">
    <property type="component" value="Chromosome"/>
</dbReference>
<feature type="transmembrane region" description="Helical" evidence="9">
    <location>
        <begin position="527"/>
        <end position="548"/>
    </location>
</feature>
<dbReference type="SUPFAM" id="SSF82693">
    <property type="entry name" value="Multidrug efflux transporter AcrB pore domain, PN1, PN2, PC1 and PC2 subdomains"/>
    <property type="match status" value="4"/>
</dbReference>
<keyword evidence="7 9" id="KW-0472">Membrane</keyword>
<dbReference type="Pfam" id="PF00873">
    <property type="entry name" value="ACR_tran"/>
    <property type="match status" value="2"/>
</dbReference>
<keyword evidence="11" id="KW-1185">Reference proteome</keyword>
<feature type="transmembrane region" description="Helical" evidence="9">
    <location>
        <begin position="1140"/>
        <end position="1163"/>
    </location>
</feature>
<feature type="transmembrane region" description="Helical" evidence="9">
    <location>
        <begin position="1066"/>
        <end position="1086"/>
    </location>
</feature>
<feature type="transmembrane region" description="Helical" evidence="9">
    <location>
        <begin position="635"/>
        <end position="658"/>
    </location>
</feature>
<keyword evidence="6 9" id="KW-1133">Transmembrane helix</keyword>
<accession>A0A5C1ARL8</accession>
<evidence type="ECO:0000256" key="6">
    <source>
        <dbReference type="ARBA" id="ARBA00022989"/>
    </source>
</evidence>
<evidence type="ECO:0000256" key="1">
    <source>
        <dbReference type="ARBA" id="ARBA00004429"/>
    </source>
</evidence>
<dbReference type="FunFam" id="3.30.70.1430:FF:000001">
    <property type="entry name" value="Efflux pump membrane transporter"/>
    <property type="match status" value="1"/>
</dbReference>
<feature type="compositionally biased region" description="Low complexity" evidence="8">
    <location>
        <begin position="274"/>
        <end position="339"/>
    </location>
</feature>
<protein>
    <submittedName>
        <fullName evidence="10">Transporter</fullName>
    </submittedName>
</protein>
<feature type="transmembrane region" description="Helical" evidence="9">
    <location>
        <begin position="1040"/>
        <end position="1059"/>
    </location>
</feature>
<dbReference type="Gene3D" id="3.30.70.1320">
    <property type="entry name" value="Multidrug efflux transporter AcrB pore domain like"/>
    <property type="match status" value="2"/>
</dbReference>
<dbReference type="Gene3D" id="3.30.70.1430">
    <property type="entry name" value="Multidrug efflux transporter AcrB pore domain"/>
    <property type="match status" value="2"/>
</dbReference>
<dbReference type="PANTHER" id="PTHR32063:SF11">
    <property type="entry name" value="CATION OR DRUG EFFLUX SYSTEM PROTEIN"/>
    <property type="match status" value="1"/>
</dbReference>
<dbReference type="GO" id="GO:0005886">
    <property type="term" value="C:plasma membrane"/>
    <property type="evidence" value="ECO:0007669"/>
    <property type="project" value="UniProtKB-SubCell"/>
</dbReference>
<comment type="subcellular location">
    <subcellularLocation>
        <location evidence="1">Cell inner membrane</location>
        <topology evidence="1">Multi-pass membrane protein</topology>
    </subcellularLocation>
</comment>
<dbReference type="KEGG" id="lrs:PX52LOC_07445"/>
<feature type="transmembrane region" description="Helical" evidence="9">
    <location>
        <begin position="1236"/>
        <end position="1258"/>
    </location>
</feature>
<dbReference type="Gene3D" id="3.30.70.1440">
    <property type="entry name" value="Multidrug efflux transporter AcrB pore domain"/>
    <property type="match status" value="1"/>
</dbReference>
<proteinExistence type="predicted"/>
<feature type="transmembrane region" description="Helical" evidence="9">
    <location>
        <begin position="504"/>
        <end position="521"/>
    </location>
</feature>
<evidence type="ECO:0000256" key="7">
    <source>
        <dbReference type="ARBA" id="ARBA00023136"/>
    </source>
</evidence>
<evidence type="ECO:0000256" key="5">
    <source>
        <dbReference type="ARBA" id="ARBA00022692"/>
    </source>
</evidence>
<feature type="region of interest" description="Disordered" evidence="8">
    <location>
        <begin position="257"/>
        <end position="339"/>
    </location>
</feature>
<evidence type="ECO:0000256" key="2">
    <source>
        <dbReference type="ARBA" id="ARBA00022448"/>
    </source>
</evidence>
<dbReference type="Gene3D" id="3.30.2090.10">
    <property type="entry name" value="Multidrug efflux transporter AcrB TolC docking domain, DN and DC subdomains"/>
    <property type="match status" value="3"/>
</dbReference>
<gene>
    <name evidence="10" type="ORF">PX52LOC_07445</name>
</gene>
<feature type="transmembrane region" description="Helical" evidence="9">
    <location>
        <begin position="12"/>
        <end position="31"/>
    </location>
</feature>
<dbReference type="InterPro" id="IPR001036">
    <property type="entry name" value="Acrflvin-R"/>
</dbReference>
<dbReference type="PRINTS" id="PR00702">
    <property type="entry name" value="ACRIFLAVINRP"/>
</dbReference>
<dbReference type="InterPro" id="IPR027463">
    <property type="entry name" value="AcrB_DN_DC_subdom"/>
</dbReference>
<dbReference type="EMBL" id="CP042425">
    <property type="protein sequence ID" value="QEL20352.1"/>
    <property type="molecule type" value="Genomic_DNA"/>
</dbReference>
<keyword evidence="2" id="KW-0813">Transport</keyword>
<keyword evidence="4" id="KW-0997">Cell inner membrane</keyword>
<dbReference type="OrthoDB" id="222246at2"/>
<feature type="transmembrane region" description="Helical" evidence="9">
    <location>
        <begin position="704"/>
        <end position="723"/>
    </location>
</feature>
<dbReference type="SUPFAM" id="SSF82866">
    <property type="entry name" value="Multidrug efflux transporter AcrB transmembrane domain"/>
    <property type="match status" value="2"/>
</dbReference>
<dbReference type="Gene3D" id="1.20.1640.10">
    <property type="entry name" value="Multidrug efflux transporter AcrB transmembrane domain"/>
    <property type="match status" value="3"/>
</dbReference>
<keyword evidence="3" id="KW-1003">Cell membrane</keyword>
<keyword evidence="5 9" id="KW-0812">Transmembrane</keyword>
<organism evidence="10 11">
    <name type="scientific">Limnoglobus roseus</name>
    <dbReference type="NCBI Taxonomy" id="2598579"/>
    <lineage>
        <taxon>Bacteria</taxon>
        <taxon>Pseudomonadati</taxon>
        <taxon>Planctomycetota</taxon>
        <taxon>Planctomycetia</taxon>
        <taxon>Gemmatales</taxon>
        <taxon>Gemmataceae</taxon>
        <taxon>Limnoglobus</taxon>
    </lineage>
</organism>
<evidence type="ECO:0000256" key="4">
    <source>
        <dbReference type="ARBA" id="ARBA00022519"/>
    </source>
</evidence>
<name>A0A5C1ARL8_9BACT</name>
<evidence type="ECO:0000256" key="3">
    <source>
        <dbReference type="ARBA" id="ARBA00022475"/>
    </source>
</evidence>
<feature type="transmembrane region" description="Helical" evidence="9">
    <location>
        <begin position="1169"/>
        <end position="1195"/>
    </location>
</feature>
<dbReference type="AlphaFoldDB" id="A0A5C1ARL8"/>
<evidence type="ECO:0000256" key="9">
    <source>
        <dbReference type="SAM" id="Phobius"/>
    </source>
</evidence>
<feature type="transmembrane region" description="Helical" evidence="9">
    <location>
        <begin position="678"/>
        <end position="697"/>
    </location>
</feature>
<dbReference type="PANTHER" id="PTHR32063">
    <property type="match status" value="1"/>
</dbReference>
<evidence type="ECO:0000313" key="11">
    <source>
        <dbReference type="Proteomes" id="UP000324974"/>
    </source>
</evidence>
<dbReference type="FunFam" id="1.20.1640.10:FF:000001">
    <property type="entry name" value="Efflux pump membrane transporter"/>
    <property type="match status" value="1"/>
</dbReference>
<feature type="transmembrane region" description="Helical" evidence="9">
    <location>
        <begin position="603"/>
        <end position="623"/>
    </location>
</feature>
<feature type="transmembrane region" description="Helical" evidence="9">
    <location>
        <begin position="1092"/>
        <end position="1119"/>
    </location>
</feature>
<sequence>MFSRFFVDRPIFAAVVSIVISLAGVLALLNLPVAQYPPITPPAVTISISYPGASAQVVADTVAAPIEQQVTGVPGMLYMSSNSGNDGSYSLTVTFEIGTDLNSAVVMVQNRVQLAMPQLPTAVQQQGITVRKRTPDMLMIISFSSPGGRYDNVYLSNYATVAIRDELLRQEGISDVTVFGQRDYSMRVWLDPQRLAAHDMTALDVATAVRAQNIEAALGRVGQPPGGKTRSFQFPLDTRGRLSEVEQFADIIVKAGGSRPLPSMMTSSGGGGSSTSTMRPMMPTMPMPTVGSMMNMNSSTSSSTSTSSTPSTGSTGQSTPNGSGSSGSSASGGSSSANPSNVMLLGSALGNPLAPGPATGGTALAGMGSSTNGMNAAGGSSSSTSSTNQGIPMVATTGGVVGANSLSGGSLDGGPNAATAVVRLSDVARIELGAATYDNGATFDGKPSVGLAVRLQPDANALDAGDRVRAKMEELRARFPEDITFDIAYDTTPFIRESINDVKWTLLEAVGLVAIVVLVFLQNWRAAIIPMIAVPVAILGTFAVMLALGFSVNNISLFGLVLAIGIVVDDAIVVVENVERWLEHGLSPKEAAYKAMEEVTGPVVAIAVVLCAVFVPCAFVGGIPGQFYRQFAVTITASTVFSAINSLTLSPALAAILMRKREHGRDWLTRGLDFLLGWFFWLFNKSFAAGTSAYAWTLARLLRVSLLVLIGYGGLLALTYWTFQKAPLGFVPEQDQGRLIVSIQLPDSSSLNRTQRVIHQAEVMALETPGVAHTTSAAGMSMVAQANSSNYGSIFVVLDPFDKRQAPDRKGAAIMAKLRKKFATITDADVKVFGAAPVPGLSVAGGFKIVVEDRGGLGLGELQKQTDAFVAKLQKEPTVNSVITQFRSRTPQLYLDVDRTKVESLGVDLNDVNQTMQIYLGSLYANSFNAFGRHWQVKLQAEGDFRNETKDISLLQVRNKWGEMVPLATLVRLRQINGPVSVNRYNLYTGAAVSGNVPLEVGSGDAIAAVDRVAKESLPRAMTTEWTELFYLQIRTGNTAIYVFLLAVVFVFLALAALYESWALPLAVILVVPLCLLCSVGGILLVGKSVDIFVQIGLIVLVGLACKNAILIVEFAELLHKEGKPRDVAAVEASRLRIRPILMTSLAFILGVVPLIVASGAGAEMRRSLGIAVFSGMLGVTLFGVFLTPVFFVLIQRGVDAKAFNAGVTRWGGFALIGALLGAIVGYLLAELGVGRMPLTVAIAVGTGAAVAVFAPLLRSVFRSGTNGGQSA</sequence>
<reference evidence="11" key="1">
    <citation type="submission" date="2019-08" db="EMBL/GenBank/DDBJ databases">
        <title>Limnoglobus roseus gen. nov., sp. nov., a novel freshwater planctomycete with a giant genome from the family Gemmataceae.</title>
        <authorList>
            <person name="Kulichevskaya I.S."/>
            <person name="Naumoff D.G."/>
            <person name="Miroshnikov K."/>
            <person name="Ivanova A."/>
            <person name="Philippov D.A."/>
            <person name="Hakobyan A."/>
            <person name="Rijpstra I.C."/>
            <person name="Sinninghe Damste J.S."/>
            <person name="Liesack W."/>
            <person name="Dedysh S.N."/>
        </authorList>
    </citation>
    <scope>NUCLEOTIDE SEQUENCE [LARGE SCALE GENOMIC DNA]</scope>
    <source>
        <strain evidence="11">PX52</strain>
    </source>
</reference>